<feature type="transmembrane region" description="Helical" evidence="7">
    <location>
        <begin position="62"/>
        <end position="85"/>
    </location>
</feature>
<proteinExistence type="inferred from homology"/>
<feature type="transmembrane region" description="Helical" evidence="7">
    <location>
        <begin position="231"/>
        <end position="250"/>
    </location>
</feature>
<comment type="caution">
    <text evidence="8">The sequence shown here is derived from an EMBL/GenBank/DDBJ whole genome shotgun (WGS) entry which is preliminary data.</text>
</comment>
<dbReference type="Pfam" id="PF03773">
    <property type="entry name" value="ArsP_1"/>
    <property type="match status" value="1"/>
</dbReference>
<feature type="transmembrane region" description="Helical" evidence="7">
    <location>
        <begin position="190"/>
        <end position="211"/>
    </location>
</feature>
<reference evidence="8" key="1">
    <citation type="journal article" date="2015" name="Proc. Natl. Acad. Sci. U.S.A.">
        <title>Networks of energetic and metabolic interactions define dynamics in microbial communities.</title>
        <authorList>
            <person name="Embree M."/>
            <person name="Liu J.K."/>
            <person name="Al-Bassam M.M."/>
            <person name="Zengler K."/>
        </authorList>
    </citation>
    <scope>NUCLEOTIDE SEQUENCE</scope>
</reference>
<evidence type="ECO:0000313" key="8">
    <source>
        <dbReference type="EMBL" id="KUG03363.1"/>
    </source>
</evidence>
<protein>
    <submittedName>
        <fullName evidence="8">Transporter</fullName>
    </submittedName>
</protein>
<keyword evidence="6 7" id="KW-0472">Membrane</keyword>
<evidence type="ECO:0000256" key="6">
    <source>
        <dbReference type="ARBA" id="ARBA00023136"/>
    </source>
</evidence>
<feature type="transmembrane region" description="Helical" evidence="7">
    <location>
        <begin position="97"/>
        <end position="118"/>
    </location>
</feature>
<gene>
    <name evidence="8" type="ORF">ASZ90_019249</name>
</gene>
<dbReference type="AlphaFoldDB" id="A0A0W8E4T3"/>
<feature type="transmembrane region" description="Helical" evidence="7">
    <location>
        <begin position="299"/>
        <end position="317"/>
    </location>
</feature>
<dbReference type="PANTHER" id="PTHR43299:SF1">
    <property type="entry name" value="UPF0718 PROTEIN YRAQ"/>
    <property type="match status" value="1"/>
</dbReference>
<feature type="transmembrane region" description="Helical" evidence="7">
    <location>
        <begin position="262"/>
        <end position="279"/>
    </location>
</feature>
<dbReference type="PANTHER" id="PTHR43299">
    <property type="entry name" value="UPF0718 PROTEIN YRAQ"/>
    <property type="match status" value="1"/>
</dbReference>
<feature type="transmembrane region" description="Helical" evidence="7">
    <location>
        <begin position="329"/>
        <end position="348"/>
    </location>
</feature>
<keyword evidence="4 7" id="KW-0812">Transmembrane</keyword>
<feature type="transmembrane region" description="Helical" evidence="7">
    <location>
        <begin position="20"/>
        <end position="41"/>
    </location>
</feature>
<evidence type="ECO:0000256" key="3">
    <source>
        <dbReference type="ARBA" id="ARBA00022475"/>
    </source>
</evidence>
<keyword evidence="5 7" id="KW-1133">Transmembrane helix</keyword>
<evidence type="ECO:0000256" key="1">
    <source>
        <dbReference type="ARBA" id="ARBA00004651"/>
    </source>
</evidence>
<evidence type="ECO:0000256" key="2">
    <source>
        <dbReference type="ARBA" id="ARBA00006386"/>
    </source>
</evidence>
<feature type="transmembrane region" description="Helical" evidence="7">
    <location>
        <begin position="165"/>
        <end position="183"/>
    </location>
</feature>
<sequence>METIIVMFQGGVQELLNYLSAHVITCLVPAFFIAGAMAVLVTKGAVIKYFGAQAKKWVSYGVASVSGMLLAVCSCTVLPLFAGIYNLGAGIGPAVTFLYSGPAINILAIALTGAAIGWHMGIARGIGAVVFSILIGIIMSILFRKDESSRIADTGALADEKTEKSPVFLAIFFGVMVAILIVSTSKLAPWIKIAIDIGLINSLAIMVHHYFNTGEFGSWMEETWSLAKMVVPTLVIGVFVVGMVTAVLPPEWIARYVGENTITANFAASLVGALFYFSTLTEVPIVKGLMDLGMNQGPALSLLLAGPAVSIPNLLVVNRIMGFKRTAAYFVLVVVMATITGWIYGNFIG</sequence>
<evidence type="ECO:0000256" key="5">
    <source>
        <dbReference type="ARBA" id="ARBA00022989"/>
    </source>
</evidence>
<dbReference type="GO" id="GO:0005886">
    <property type="term" value="C:plasma membrane"/>
    <property type="evidence" value="ECO:0007669"/>
    <property type="project" value="UniProtKB-SubCell"/>
</dbReference>
<evidence type="ECO:0000256" key="7">
    <source>
        <dbReference type="SAM" id="Phobius"/>
    </source>
</evidence>
<name>A0A0W8E4T3_9ZZZZ</name>
<comment type="similarity">
    <text evidence="2">Belongs to the UPF0718 family.</text>
</comment>
<dbReference type="InterPro" id="IPR005524">
    <property type="entry name" value="DUF318"/>
</dbReference>
<comment type="subcellular location">
    <subcellularLocation>
        <location evidence="1">Cell membrane</location>
        <topology evidence="1">Multi-pass membrane protein</topology>
    </subcellularLocation>
</comment>
<accession>A0A0W8E4T3</accession>
<keyword evidence="3" id="KW-1003">Cell membrane</keyword>
<feature type="transmembrane region" description="Helical" evidence="7">
    <location>
        <begin position="125"/>
        <end position="145"/>
    </location>
</feature>
<organism evidence="8">
    <name type="scientific">hydrocarbon metagenome</name>
    <dbReference type="NCBI Taxonomy" id="938273"/>
    <lineage>
        <taxon>unclassified sequences</taxon>
        <taxon>metagenomes</taxon>
        <taxon>ecological metagenomes</taxon>
    </lineage>
</organism>
<dbReference type="EMBL" id="LNQE01001883">
    <property type="protein sequence ID" value="KUG03363.1"/>
    <property type="molecule type" value="Genomic_DNA"/>
</dbReference>
<evidence type="ECO:0000256" key="4">
    <source>
        <dbReference type="ARBA" id="ARBA00022692"/>
    </source>
</evidence>